<evidence type="ECO:0000256" key="2">
    <source>
        <dbReference type="ARBA" id="ARBA00023125"/>
    </source>
</evidence>
<evidence type="ECO:0000256" key="3">
    <source>
        <dbReference type="ARBA" id="ARBA00023163"/>
    </source>
</evidence>
<evidence type="ECO:0000313" key="6">
    <source>
        <dbReference type="EMBL" id="OLQ72993.1"/>
    </source>
</evidence>
<dbReference type="Proteomes" id="UP000186905">
    <property type="component" value="Unassembled WGS sequence"/>
</dbReference>
<dbReference type="Pfam" id="PF00392">
    <property type="entry name" value="GntR"/>
    <property type="match status" value="1"/>
</dbReference>
<dbReference type="OrthoDB" id="6627771at2"/>
<accession>A0A1Q9GF31</accession>
<dbReference type="InterPro" id="IPR000524">
    <property type="entry name" value="Tscrpt_reg_HTH_GntR"/>
</dbReference>
<dbReference type="PROSITE" id="PS50949">
    <property type="entry name" value="HTH_GNTR"/>
    <property type="match status" value="1"/>
</dbReference>
<feature type="region of interest" description="Disordered" evidence="4">
    <location>
        <begin position="1"/>
        <end position="34"/>
    </location>
</feature>
<evidence type="ECO:0000256" key="4">
    <source>
        <dbReference type="SAM" id="MobiDB-lite"/>
    </source>
</evidence>
<evidence type="ECO:0000259" key="5">
    <source>
        <dbReference type="PROSITE" id="PS50949"/>
    </source>
</evidence>
<dbReference type="Pfam" id="PF07729">
    <property type="entry name" value="FCD"/>
    <property type="match status" value="1"/>
</dbReference>
<proteinExistence type="predicted"/>
<keyword evidence="1" id="KW-0805">Transcription regulation</keyword>
<evidence type="ECO:0000256" key="1">
    <source>
        <dbReference type="ARBA" id="ARBA00023015"/>
    </source>
</evidence>
<dbReference type="SUPFAM" id="SSF46785">
    <property type="entry name" value="Winged helix' DNA-binding domain"/>
    <property type="match status" value="1"/>
</dbReference>
<gene>
    <name evidence="6" type="ORF">BIT28_06065</name>
</gene>
<comment type="caution">
    <text evidence="6">The sequence shown here is derived from an EMBL/GenBank/DDBJ whole genome shotgun (WGS) entry which is preliminary data.</text>
</comment>
<name>A0A1Q9GF31_9GAMM</name>
<organism evidence="6 7">
    <name type="scientific">Photobacterium proteolyticum</name>
    <dbReference type="NCBI Taxonomy" id="1903952"/>
    <lineage>
        <taxon>Bacteria</taxon>
        <taxon>Pseudomonadati</taxon>
        <taxon>Pseudomonadota</taxon>
        <taxon>Gammaproteobacteria</taxon>
        <taxon>Vibrionales</taxon>
        <taxon>Vibrionaceae</taxon>
        <taxon>Photobacterium</taxon>
    </lineage>
</organism>
<dbReference type="PRINTS" id="PR00035">
    <property type="entry name" value="HTHGNTR"/>
</dbReference>
<evidence type="ECO:0000313" key="7">
    <source>
        <dbReference type="Proteomes" id="UP000186905"/>
    </source>
</evidence>
<dbReference type="GO" id="GO:0003700">
    <property type="term" value="F:DNA-binding transcription factor activity"/>
    <property type="evidence" value="ECO:0007669"/>
    <property type="project" value="InterPro"/>
</dbReference>
<dbReference type="InterPro" id="IPR011711">
    <property type="entry name" value="GntR_C"/>
</dbReference>
<reference evidence="6 7" key="1">
    <citation type="submission" date="2016-09" db="EMBL/GenBank/DDBJ databases">
        <title>Photobacterium proteolyticum sp. nov. a protease producing bacterium isolated from ocean sediments of Laizhou Bay.</title>
        <authorList>
            <person name="Li Y."/>
        </authorList>
    </citation>
    <scope>NUCLEOTIDE SEQUENCE [LARGE SCALE GENOMIC DNA]</scope>
    <source>
        <strain evidence="6 7">13-12</strain>
    </source>
</reference>
<dbReference type="PANTHER" id="PTHR43537:SF49">
    <property type="entry name" value="TRANSCRIPTIONAL REGULATORY PROTEIN"/>
    <property type="match status" value="1"/>
</dbReference>
<feature type="domain" description="HTH gntR-type" evidence="5">
    <location>
        <begin position="38"/>
        <end position="105"/>
    </location>
</feature>
<dbReference type="RefSeq" id="WP_075766771.1">
    <property type="nucleotide sequence ID" value="NZ_MJIL01000090.1"/>
</dbReference>
<dbReference type="STRING" id="1903952.BIT28_06065"/>
<dbReference type="InterPro" id="IPR036390">
    <property type="entry name" value="WH_DNA-bd_sf"/>
</dbReference>
<dbReference type="SMART" id="SM00345">
    <property type="entry name" value="HTH_GNTR"/>
    <property type="match status" value="1"/>
</dbReference>
<dbReference type="AlphaFoldDB" id="A0A1Q9GF31"/>
<protein>
    <submittedName>
        <fullName evidence="6">GntR family transcriptional regulator</fullName>
    </submittedName>
</protein>
<keyword evidence="7" id="KW-1185">Reference proteome</keyword>
<dbReference type="EMBL" id="MJIL01000090">
    <property type="protein sequence ID" value="OLQ72993.1"/>
    <property type="molecule type" value="Genomic_DNA"/>
</dbReference>
<dbReference type="Gene3D" id="1.10.10.10">
    <property type="entry name" value="Winged helix-like DNA-binding domain superfamily/Winged helix DNA-binding domain"/>
    <property type="match status" value="1"/>
</dbReference>
<dbReference type="GO" id="GO:0003677">
    <property type="term" value="F:DNA binding"/>
    <property type="evidence" value="ECO:0007669"/>
    <property type="project" value="UniProtKB-KW"/>
</dbReference>
<dbReference type="Gene3D" id="1.20.120.530">
    <property type="entry name" value="GntR ligand-binding domain-like"/>
    <property type="match status" value="1"/>
</dbReference>
<dbReference type="SUPFAM" id="SSF48008">
    <property type="entry name" value="GntR ligand-binding domain-like"/>
    <property type="match status" value="1"/>
</dbReference>
<dbReference type="PANTHER" id="PTHR43537">
    <property type="entry name" value="TRANSCRIPTIONAL REGULATOR, GNTR FAMILY"/>
    <property type="match status" value="1"/>
</dbReference>
<keyword evidence="2" id="KW-0238">DNA-binding</keyword>
<sequence>MTKQEVAFETVDNPDENGIENNPVSKDSSHKGADVKELTKSENLTEQLIDLIVNGDYPAGSKISEPELARRFGVSRGPLREAMMRVESLGLVERVPHVGARVVALTQEKLIEIYSVREALEGMAARLACIHITDIEINALQQLLETHQQHIEQVDGASYFHQQGDFDFHYRIIKASRNSKLISLLCDELYHLLRMYRYQSQRSHSRPQQALREHFHLLAALRERDGELAEMLMRRHIMRSRLLIEQQLKDDKEIAS</sequence>
<keyword evidence="3" id="KW-0804">Transcription</keyword>
<dbReference type="InterPro" id="IPR036388">
    <property type="entry name" value="WH-like_DNA-bd_sf"/>
</dbReference>
<dbReference type="CDD" id="cd07377">
    <property type="entry name" value="WHTH_GntR"/>
    <property type="match status" value="1"/>
</dbReference>
<dbReference type="SMART" id="SM00895">
    <property type="entry name" value="FCD"/>
    <property type="match status" value="1"/>
</dbReference>
<dbReference type="InterPro" id="IPR008920">
    <property type="entry name" value="TF_FadR/GntR_C"/>
</dbReference>